<name>A0A1I8AIW7_9BILA</name>
<accession>A0A1I8AIW7</accession>
<feature type="signal peptide" evidence="5">
    <location>
        <begin position="1"/>
        <end position="17"/>
    </location>
</feature>
<evidence type="ECO:0000256" key="4">
    <source>
        <dbReference type="ARBA" id="ARBA00022801"/>
    </source>
</evidence>
<dbReference type="PROSITE" id="PS00560">
    <property type="entry name" value="CARBOXYPEPT_SER_HIS"/>
    <property type="match status" value="1"/>
</dbReference>
<keyword evidence="5" id="KW-0732">Signal</keyword>
<evidence type="ECO:0000313" key="7">
    <source>
        <dbReference type="WBParaSite" id="L893_g6427.t1"/>
    </source>
</evidence>
<dbReference type="PRINTS" id="PR00724">
    <property type="entry name" value="CRBOXYPTASEC"/>
</dbReference>
<sequence>MAALVVILAGIALHVSAEFRVGTQEDDLVQDIPGLFYDPGFNTYSGYLDAGTYDGHKGYMHYMFTESKSNPAADPVILWLQGGPGCSGFSGAFEENGPFYMNKDGETIYENIYSWNARANVIFFESPIGVGYSFLDGVENYSTAFDNQTLQQNYNSLNAFFQKFTQYRNHTFFIAGESYGGIYLPMLGDQLMQGIISGKFSNLNFGGIAIGNGYMDIVKLQNSLVLWSMYHGRISLSDWDTLKSDKCCEKPSGSDFDSCNFYKNAFNTTNWLDFDAQDNICGNILRDVIKPPQRMDQYNYYEDCYTEQAITFKGTTGRFHAGKRESLAAAQKRYHNTASVINYNSTDFQYGYPCWQETAVASYFDRPNVQKAFHVEPAKLAKFSDCNEPIYKQYKVTYTTTQEFFNNMIKNVAQLRLPTNFRILVYNGDVDTVCNFIGDAKFIRELANGHKFSESKRQPWIFRKKTGGFVQSYKGPSIAIDVLTVKGAGHMVPMDRPGPALQMINALILGNGDYNNTHGVEMAPTPIPIQLTTESNGLTSQNTTEGTYESTTKGIPSVHLPFVVFVTTLLFTLFLQ</sequence>
<dbReference type="PANTHER" id="PTHR11802:SF70">
    <property type="entry name" value="SERINE CARBOXYPEPTIDASE CTSA-3.1"/>
    <property type="match status" value="1"/>
</dbReference>
<evidence type="ECO:0000256" key="3">
    <source>
        <dbReference type="ARBA" id="ARBA00022670"/>
    </source>
</evidence>
<dbReference type="GO" id="GO:1904715">
    <property type="term" value="P:negative regulation of chaperone-mediated autophagy"/>
    <property type="evidence" value="ECO:0007669"/>
    <property type="project" value="UniProtKB-ARBA"/>
</dbReference>
<keyword evidence="2 5" id="KW-0121">Carboxypeptidase</keyword>
<dbReference type="GO" id="GO:0004185">
    <property type="term" value="F:serine-type carboxypeptidase activity"/>
    <property type="evidence" value="ECO:0007669"/>
    <property type="project" value="UniProtKB-UniRule"/>
</dbReference>
<evidence type="ECO:0000256" key="1">
    <source>
        <dbReference type="ARBA" id="ARBA00009431"/>
    </source>
</evidence>
<organism evidence="6 7">
    <name type="scientific">Steinernema glaseri</name>
    <dbReference type="NCBI Taxonomy" id="37863"/>
    <lineage>
        <taxon>Eukaryota</taxon>
        <taxon>Metazoa</taxon>
        <taxon>Ecdysozoa</taxon>
        <taxon>Nematoda</taxon>
        <taxon>Chromadorea</taxon>
        <taxon>Rhabditida</taxon>
        <taxon>Tylenchina</taxon>
        <taxon>Panagrolaimomorpha</taxon>
        <taxon>Strongyloidoidea</taxon>
        <taxon>Steinernematidae</taxon>
        <taxon>Steinernema</taxon>
    </lineage>
</organism>
<dbReference type="GO" id="GO:0006508">
    <property type="term" value="P:proteolysis"/>
    <property type="evidence" value="ECO:0007669"/>
    <property type="project" value="UniProtKB-KW"/>
</dbReference>
<evidence type="ECO:0000256" key="5">
    <source>
        <dbReference type="RuleBase" id="RU361156"/>
    </source>
</evidence>
<dbReference type="Proteomes" id="UP000095287">
    <property type="component" value="Unplaced"/>
</dbReference>
<dbReference type="InterPro" id="IPR029058">
    <property type="entry name" value="AB_hydrolase_fold"/>
</dbReference>
<evidence type="ECO:0000256" key="2">
    <source>
        <dbReference type="ARBA" id="ARBA00022645"/>
    </source>
</evidence>
<dbReference type="InterPro" id="IPR001563">
    <property type="entry name" value="Peptidase_S10"/>
</dbReference>
<dbReference type="FunFam" id="3.40.50.1820:FF:000335">
    <property type="entry name" value="Carboxypeptidase"/>
    <property type="match status" value="1"/>
</dbReference>
<dbReference type="InterPro" id="IPR033124">
    <property type="entry name" value="Ser_caboxypep_his_AS"/>
</dbReference>
<reference evidence="7" key="1">
    <citation type="submission" date="2016-11" db="UniProtKB">
        <authorList>
            <consortium name="WormBaseParasite"/>
        </authorList>
    </citation>
    <scope>IDENTIFICATION</scope>
</reference>
<keyword evidence="4 5" id="KW-0378">Hydrolase</keyword>
<dbReference type="EC" id="3.4.16.-" evidence="5"/>
<dbReference type="WBParaSite" id="L893_g6427.t1">
    <property type="protein sequence ID" value="L893_g6427.t1"/>
    <property type="gene ID" value="L893_g6427"/>
</dbReference>
<proteinExistence type="inferred from homology"/>
<dbReference type="AlphaFoldDB" id="A0A1I8AIW7"/>
<feature type="chain" id="PRO_5009030026" description="Carboxypeptidase" evidence="5">
    <location>
        <begin position="18"/>
        <end position="576"/>
    </location>
</feature>
<keyword evidence="6" id="KW-1185">Reference proteome</keyword>
<dbReference type="GO" id="GO:0031647">
    <property type="term" value="P:regulation of protein stability"/>
    <property type="evidence" value="ECO:0007669"/>
    <property type="project" value="UniProtKB-ARBA"/>
</dbReference>
<dbReference type="Pfam" id="PF00450">
    <property type="entry name" value="Peptidase_S10"/>
    <property type="match status" value="1"/>
</dbReference>
<comment type="similarity">
    <text evidence="1 5">Belongs to the peptidase S10 family.</text>
</comment>
<dbReference type="Gene3D" id="3.40.50.1820">
    <property type="entry name" value="alpha/beta hydrolase"/>
    <property type="match status" value="1"/>
</dbReference>
<dbReference type="SUPFAM" id="SSF53474">
    <property type="entry name" value="alpha/beta-Hydrolases"/>
    <property type="match status" value="1"/>
</dbReference>
<keyword evidence="3 5" id="KW-0645">Protease</keyword>
<dbReference type="PROSITE" id="PS00131">
    <property type="entry name" value="CARBOXYPEPT_SER_SER"/>
    <property type="match status" value="1"/>
</dbReference>
<protein>
    <recommendedName>
        <fullName evidence="5">Carboxypeptidase</fullName>
        <ecNumber evidence="5">3.4.16.-</ecNumber>
    </recommendedName>
</protein>
<evidence type="ECO:0000313" key="6">
    <source>
        <dbReference type="Proteomes" id="UP000095287"/>
    </source>
</evidence>
<dbReference type="PANTHER" id="PTHR11802">
    <property type="entry name" value="SERINE PROTEASE FAMILY S10 SERINE CARBOXYPEPTIDASE"/>
    <property type="match status" value="1"/>
</dbReference>
<dbReference type="InterPro" id="IPR018202">
    <property type="entry name" value="Ser_caboxypep_ser_AS"/>
</dbReference>